<evidence type="ECO:0000256" key="1">
    <source>
        <dbReference type="SAM" id="MobiDB-lite"/>
    </source>
</evidence>
<keyword evidence="3" id="KW-1185">Reference proteome</keyword>
<feature type="region of interest" description="Disordered" evidence="1">
    <location>
        <begin position="1"/>
        <end position="31"/>
    </location>
</feature>
<dbReference type="Proteomes" id="UP000439903">
    <property type="component" value="Unassembled WGS sequence"/>
</dbReference>
<evidence type="ECO:0000313" key="3">
    <source>
        <dbReference type="Proteomes" id="UP000439903"/>
    </source>
</evidence>
<accession>A0A8H4EKS7</accession>
<dbReference type="EMBL" id="WTPW01000480">
    <property type="protein sequence ID" value="KAF0507595.1"/>
    <property type="molecule type" value="Genomic_DNA"/>
</dbReference>
<protein>
    <submittedName>
        <fullName evidence="2">Uncharacterized protein</fullName>
    </submittedName>
</protein>
<dbReference type="AlphaFoldDB" id="A0A8H4EKS7"/>
<comment type="caution">
    <text evidence="2">The sequence shown here is derived from an EMBL/GenBank/DDBJ whole genome shotgun (WGS) entry which is preliminary data.</text>
</comment>
<organism evidence="2 3">
    <name type="scientific">Gigaspora margarita</name>
    <dbReference type="NCBI Taxonomy" id="4874"/>
    <lineage>
        <taxon>Eukaryota</taxon>
        <taxon>Fungi</taxon>
        <taxon>Fungi incertae sedis</taxon>
        <taxon>Mucoromycota</taxon>
        <taxon>Glomeromycotina</taxon>
        <taxon>Glomeromycetes</taxon>
        <taxon>Diversisporales</taxon>
        <taxon>Gigasporaceae</taxon>
        <taxon>Gigaspora</taxon>
    </lineage>
</organism>
<gene>
    <name evidence="2" type="ORF">F8M41_018976</name>
</gene>
<reference evidence="2 3" key="1">
    <citation type="journal article" date="2019" name="Environ. Microbiol.">
        <title>At the nexus of three kingdoms: the genome of the mycorrhizal fungus Gigaspora margarita provides insights into plant, endobacterial and fungal interactions.</title>
        <authorList>
            <person name="Venice F."/>
            <person name="Ghignone S."/>
            <person name="Salvioli di Fossalunga A."/>
            <person name="Amselem J."/>
            <person name="Novero M."/>
            <person name="Xianan X."/>
            <person name="Sedzielewska Toro K."/>
            <person name="Morin E."/>
            <person name="Lipzen A."/>
            <person name="Grigoriev I.V."/>
            <person name="Henrissat B."/>
            <person name="Martin F.M."/>
            <person name="Bonfante P."/>
        </authorList>
    </citation>
    <scope>NUCLEOTIDE SEQUENCE [LARGE SCALE GENOMIC DNA]</scope>
    <source>
        <strain evidence="2 3">BEG34</strain>
    </source>
</reference>
<name>A0A8H4EKS7_GIGMA</name>
<sequence>MGSTDSNNNELRMLPRMDTAEGMESADENNGRLSRMDTAEGMESADENNGRLSMDTYILCGNQTKGCSSGLQWKKLNSQSLICQKHMLILSMGVKETSDNMFDIKKEVALMKLSVDESDSDDDLYERDVLDDTFENSTPNINPRHYFSPDELTTPLPIPKRRRLSYKVL</sequence>
<proteinExistence type="predicted"/>
<feature type="compositionally biased region" description="Polar residues" evidence="1">
    <location>
        <begin position="1"/>
        <end position="10"/>
    </location>
</feature>
<evidence type="ECO:0000313" key="2">
    <source>
        <dbReference type="EMBL" id="KAF0507595.1"/>
    </source>
</evidence>